<dbReference type="InterPro" id="IPR000269">
    <property type="entry name" value="Cu_amine_oxidase"/>
</dbReference>
<keyword evidence="5 9" id="KW-0560">Oxidoreductase</keyword>
<feature type="chain" id="PRO_5034347138" description="Amine oxidase" evidence="11">
    <location>
        <begin position="19"/>
        <end position="1325"/>
    </location>
</feature>
<evidence type="ECO:0000259" key="14">
    <source>
        <dbReference type="Pfam" id="PF02727"/>
    </source>
</evidence>
<comment type="similarity">
    <text evidence="2 9">Belongs to the copper/topaquinone oxidase family.</text>
</comment>
<evidence type="ECO:0000256" key="9">
    <source>
        <dbReference type="RuleBase" id="RU000672"/>
    </source>
</evidence>
<evidence type="ECO:0000313" key="16">
    <source>
        <dbReference type="EMBL" id="KAF5662628.1"/>
    </source>
</evidence>
<dbReference type="InterPro" id="IPR036460">
    <property type="entry name" value="Cu_amine_oxidase_C_sf"/>
</dbReference>
<gene>
    <name evidence="16" type="ORF">FCIRC_11446</name>
</gene>
<feature type="signal peptide" evidence="11">
    <location>
        <begin position="1"/>
        <end position="18"/>
    </location>
</feature>
<accession>A0A8H5WLM1</accession>
<name>A0A8H5WLM1_FUSCI</name>
<dbReference type="InterPro" id="IPR015328">
    <property type="entry name" value="DUF1965"/>
</dbReference>
<feature type="active site" description="Proton acceptor" evidence="7">
    <location>
        <position position="379"/>
    </location>
</feature>
<evidence type="ECO:0000259" key="13">
    <source>
        <dbReference type="Pfam" id="PF01425"/>
    </source>
</evidence>
<dbReference type="PRINTS" id="PR00766">
    <property type="entry name" value="CUDAOXIDASE"/>
</dbReference>
<reference evidence="17" key="1">
    <citation type="journal article" date="2020" name="BMC Genomics">
        <title>Correction to: Identification and distribution of gene clusters required for synthesis of sphingolipid metabolism inhibitors in diverse species of the filamentous fungus Fusarium.</title>
        <authorList>
            <person name="Kim H.S."/>
            <person name="Lohmar J.M."/>
            <person name="Busman M."/>
            <person name="Brown D.W."/>
            <person name="Naumann T.A."/>
            <person name="Divon H.H."/>
            <person name="Lysoe E."/>
            <person name="Uhlig S."/>
            <person name="Proctor R.H."/>
        </authorList>
    </citation>
    <scope>NUCLEOTIDE SEQUENCE [LARGE SCALE GENOMIC DNA]</scope>
    <source>
        <strain evidence="17">NRRL 25331</strain>
    </source>
</reference>
<evidence type="ECO:0000256" key="6">
    <source>
        <dbReference type="ARBA" id="ARBA00023008"/>
    </source>
</evidence>
<dbReference type="Pfam" id="PF01425">
    <property type="entry name" value="Amidase"/>
    <property type="match status" value="1"/>
</dbReference>
<feature type="domain" description="Copper amine oxidase N2-terminal" evidence="14">
    <location>
        <begin position="70"/>
        <end position="143"/>
    </location>
</feature>
<dbReference type="EC" id="1.4.3.-" evidence="9"/>
<evidence type="ECO:0000259" key="12">
    <source>
        <dbReference type="Pfam" id="PF01179"/>
    </source>
</evidence>
<keyword evidence="17" id="KW-1185">Reference proteome</keyword>
<dbReference type="GO" id="GO:0005507">
    <property type="term" value="F:copper ion binding"/>
    <property type="evidence" value="ECO:0007669"/>
    <property type="project" value="InterPro"/>
</dbReference>
<keyword evidence="6 9" id="KW-0186">Copper</keyword>
<dbReference type="Pfam" id="PF01179">
    <property type="entry name" value="Cu_amine_oxid"/>
    <property type="match status" value="1"/>
</dbReference>
<feature type="domain" description="DUF1965" evidence="15">
    <location>
        <begin position="234"/>
        <end position="300"/>
    </location>
</feature>
<dbReference type="GO" id="GO:0008131">
    <property type="term" value="F:primary methylamine oxidase activity"/>
    <property type="evidence" value="ECO:0007669"/>
    <property type="project" value="InterPro"/>
</dbReference>
<proteinExistence type="inferred from homology"/>
<feature type="active site" description="Schiff-base intermediate with substrate; via topaquinone" evidence="7">
    <location>
        <position position="462"/>
    </location>
</feature>
<evidence type="ECO:0000313" key="17">
    <source>
        <dbReference type="Proteomes" id="UP000572754"/>
    </source>
</evidence>
<keyword evidence="11" id="KW-0732">Signal</keyword>
<evidence type="ECO:0000256" key="7">
    <source>
        <dbReference type="PIRSR" id="PIRSR600269-50"/>
    </source>
</evidence>
<evidence type="ECO:0000256" key="4">
    <source>
        <dbReference type="ARBA" id="ARBA00022772"/>
    </source>
</evidence>
<dbReference type="SUPFAM" id="SSF49998">
    <property type="entry name" value="Amine oxidase catalytic domain"/>
    <property type="match status" value="1"/>
</dbReference>
<dbReference type="GO" id="GO:0048038">
    <property type="term" value="F:quinone binding"/>
    <property type="evidence" value="ECO:0007669"/>
    <property type="project" value="InterPro"/>
</dbReference>
<evidence type="ECO:0000256" key="1">
    <source>
        <dbReference type="ARBA" id="ARBA00001935"/>
    </source>
</evidence>
<comment type="PTM">
    <text evidence="8 9">Topaquinone (TPQ) is generated by copper-dependent autoxidation of a specific tyrosyl residue.</text>
</comment>
<reference evidence="16 17" key="2">
    <citation type="submission" date="2020-05" db="EMBL/GenBank/DDBJ databases">
        <title>Identification and distribution of gene clusters putatively required for synthesis of sphingolipid metabolism inhibitors in phylogenetically diverse species of the filamentous fungus Fusarium.</title>
        <authorList>
            <person name="Kim H.-S."/>
            <person name="Busman M."/>
            <person name="Brown D.W."/>
            <person name="Divon H."/>
            <person name="Uhlig S."/>
            <person name="Proctor R.H."/>
        </authorList>
    </citation>
    <scope>NUCLEOTIDE SEQUENCE [LARGE SCALE GENOMIC DNA]</scope>
    <source>
        <strain evidence="16 17">NRRL 25331</strain>
    </source>
</reference>
<evidence type="ECO:0000256" key="5">
    <source>
        <dbReference type="ARBA" id="ARBA00023002"/>
    </source>
</evidence>
<dbReference type="EMBL" id="JAAQPE010000454">
    <property type="protein sequence ID" value="KAF5662628.1"/>
    <property type="molecule type" value="Genomic_DNA"/>
</dbReference>
<feature type="region of interest" description="Disordered" evidence="10">
    <location>
        <begin position="297"/>
        <end position="317"/>
    </location>
</feature>
<dbReference type="SUPFAM" id="SSF75304">
    <property type="entry name" value="Amidase signature (AS) enzymes"/>
    <property type="match status" value="1"/>
</dbReference>
<evidence type="ECO:0000256" key="8">
    <source>
        <dbReference type="PIRSR" id="PIRSR600269-51"/>
    </source>
</evidence>
<evidence type="ECO:0000256" key="10">
    <source>
        <dbReference type="SAM" id="MobiDB-lite"/>
    </source>
</evidence>
<dbReference type="GO" id="GO:0009308">
    <property type="term" value="P:amine metabolic process"/>
    <property type="evidence" value="ECO:0007669"/>
    <property type="project" value="UniProtKB-UniRule"/>
</dbReference>
<dbReference type="PANTHER" id="PTHR10638">
    <property type="entry name" value="COPPER AMINE OXIDASE"/>
    <property type="match status" value="1"/>
</dbReference>
<dbReference type="InterPro" id="IPR036928">
    <property type="entry name" value="AS_sf"/>
</dbReference>
<comment type="cofactor">
    <cofactor evidence="1">
        <name>Cu cation</name>
        <dbReference type="ChEBI" id="CHEBI:23378"/>
    </cofactor>
</comment>
<dbReference type="InterPro" id="IPR023631">
    <property type="entry name" value="Amidase_dom"/>
</dbReference>
<evidence type="ECO:0000256" key="11">
    <source>
        <dbReference type="SAM" id="SignalP"/>
    </source>
</evidence>
<dbReference type="GO" id="GO:0005886">
    <property type="term" value="C:plasma membrane"/>
    <property type="evidence" value="ECO:0007669"/>
    <property type="project" value="TreeGrafter"/>
</dbReference>
<dbReference type="InterPro" id="IPR015798">
    <property type="entry name" value="Cu_amine_oxidase_C"/>
</dbReference>
<dbReference type="PANTHER" id="PTHR10638:SF20">
    <property type="entry name" value="AMINE OXIDASE"/>
    <property type="match status" value="1"/>
</dbReference>
<feature type="modified residue" description="2',4',5'-topaquinone" evidence="8">
    <location>
        <position position="462"/>
    </location>
</feature>
<keyword evidence="4 7" id="KW-0801">TPQ</keyword>
<keyword evidence="3 9" id="KW-0479">Metal-binding</keyword>
<dbReference type="Proteomes" id="UP000572754">
    <property type="component" value="Unassembled WGS sequence"/>
</dbReference>
<feature type="domain" description="Amidase" evidence="13">
    <location>
        <begin position="890"/>
        <end position="1064"/>
    </location>
</feature>
<comment type="caution">
    <text evidence="16">The sequence shown here is derived from an EMBL/GenBank/DDBJ whole genome shotgun (WGS) entry which is preliminary data.</text>
</comment>
<dbReference type="Gene3D" id="2.70.98.20">
    <property type="entry name" value="Copper amine oxidase, catalytic domain"/>
    <property type="match status" value="1"/>
</dbReference>
<evidence type="ECO:0000256" key="2">
    <source>
        <dbReference type="ARBA" id="ARBA00007983"/>
    </source>
</evidence>
<evidence type="ECO:0000259" key="15">
    <source>
        <dbReference type="Pfam" id="PF09248"/>
    </source>
</evidence>
<sequence length="1325" mass="145653">MRFSKFFVSASLGNLALGAAFSTGRLESRKQGPGSDCSLNQTTANAPHKNFWGSLTTQETKDVLALLHSNATGFNLTAAEDAGSRDNKILSVELMMPNKTDVLPFLSESTGSPERYALAAIMFGAIESAYVQEFKVGPLPITNASYVMPYTYTNTRAGDGKIPIVNPDAEDYGNFNLAIMKGAEDVTKRLWNLTVEDGLQIPLAFAAPLTVTDDKVIMWQGFNAPVTSIYDTISLLPLGLYMRTDITGRDPSKWNVTGWVYNNEFYKSLDDFRKVIAEPDFKPLGANLDQPWAHTNKHGDTLPLDDSPPPASVQSGKERFAVDADESYVTWISITRDNGLRLYDIRYKGKRIMYELGLDEAIAHYAGIDPVQSGTCYFDSMNGFGPTMISLVKGYDCPAYSHYLNVTQTTGETTYTQKDGLYQGMFEIDKGFPIQRHSWAGHTTVTKNIAFNIRAIYTIGNYDYMTTYQFHLDGSIEIDVRASGYISSAFYAENEDYGFKIHDSLSGSLHDHVITFKADFDILGEKNSLQKVAVEPTVEKYKWSDGETRNTMKAVKSFIKTEDDGKINWSPNGGAMYAVVNKDEKNPYGENPGYRIVPAHHTTHHLYVTHQKDNETYAAGAYNSLTPEDPQVDFYKYFNGESLDQEDIVVWFNLGMHHMPHTGDLPNTVFSTAHSSMLIEPMNYLLGDPSQASSQQVLIKTTDGKPEITRYGAKEATCPVDMAQLNPDLSSYSNSVSVLKYPFDSSKPDHALYEEARDMLASYSTIATDSLAFVPVTIVANKIAQKDLSKVFSSWAQKDDVWQPAFAELVVLLKSPGCKSATTTFKDGIKSAVSCWNKAPEIPSGPYFLDPFLESLIQSPDGTFQTLSAHAPGSSSLSIGVPSRLYFTRTKEKPLAGIRVGVKDLYDLKGVKSSRGNRAWYNLYPAANKTAPAIQNLIDAGAVVVGTQNLSQFANGENPTADWVSYLAPFNPRGDGYQGPSSSSSGAGASIATYPWLDLAVGSDTGGSIRGPAGVSGVFGNRPTHGLVSLDNVMPLSPKMDTAGFLTRDPEIWAAAQAAMYKKNYTTFSKEKVKFPRTIYTAAFPANDTPEGAMLHQFANDLADFLATNVTEYNISQHWASEGPNSVRNTPLTELLNVTYGALITKQQIALVKQPFFRDYAAAHDGRTPYVDPAPSARWAWGESQPDSILNDAIRNKTIFMDWFNHDVLPKDKDSQRCSSSILLYTQGPGIFSRRDVYLDPPSVPFGWSLSRISIFSEAPDSVYPIGEVSQFSDITGRNESLPVSVNILVARECDGLVPRLAQDLVGVGLLKIPKTGGINMLNGV</sequence>
<feature type="domain" description="Copper amine oxidase catalytic" evidence="12">
    <location>
        <begin position="313"/>
        <end position="690"/>
    </location>
</feature>
<evidence type="ECO:0000256" key="3">
    <source>
        <dbReference type="ARBA" id="ARBA00022723"/>
    </source>
</evidence>
<dbReference type="Gene3D" id="3.10.450.40">
    <property type="match status" value="2"/>
</dbReference>
<comment type="cofactor">
    <cofactor evidence="9">
        <name>Cu cation</name>
        <dbReference type="ChEBI" id="CHEBI:23378"/>
    </cofactor>
    <text evidence="9">Contains 1 topaquinone per subunit.</text>
</comment>
<dbReference type="Pfam" id="PF02727">
    <property type="entry name" value="Cu_amine_oxidN2"/>
    <property type="match status" value="1"/>
</dbReference>
<organism evidence="16 17">
    <name type="scientific">Fusarium circinatum</name>
    <name type="common">Pitch canker fungus</name>
    <name type="synonym">Gibberella circinata</name>
    <dbReference type="NCBI Taxonomy" id="48490"/>
    <lineage>
        <taxon>Eukaryota</taxon>
        <taxon>Fungi</taxon>
        <taxon>Dikarya</taxon>
        <taxon>Ascomycota</taxon>
        <taxon>Pezizomycotina</taxon>
        <taxon>Sordariomycetes</taxon>
        <taxon>Hypocreomycetidae</taxon>
        <taxon>Hypocreales</taxon>
        <taxon>Nectriaceae</taxon>
        <taxon>Fusarium</taxon>
        <taxon>Fusarium fujikuroi species complex</taxon>
    </lineage>
</organism>
<protein>
    <recommendedName>
        <fullName evidence="9">Amine oxidase</fullName>
        <ecNumber evidence="9">1.4.3.-</ecNumber>
    </recommendedName>
</protein>
<dbReference type="InterPro" id="IPR016182">
    <property type="entry name" value="Cu_amine_oxidase_N-reg"/>
</dbReference>
<dbReference type="InterPro" id="IPR015800">
    <property type="entry name" value="Cu_amine_oxidase_N2"/>
</dbReference>
<dbReference type="Gene3D" id="3.90.1300.10">
    <property type="entry name" value="Amidase signature (AS) domain"/>
    <property type="match status" value="1"/>
</dbReference>
<dbReference type="Pfam" id="PF09248">
    <property type="entry name" value="DUF1965"/>
    <property type="match status" value="1"/>
</dbReference>
<dbReference type="SUPFAM" id="SSF54416">
    <property type="entry name" value="Amine oxidase N-terminal region"/>
    <property type="match status" value="2"/>
</dbReference>